<dbReference type="SUPFAM" id="SSF47353">
    <property type="entry name" value="Retrovirus capsid dimerization domain-like"/>
    <property type="match status" value="5"/>
</dbReference>
<feature type="region of interest" description="Disordered" evidence="4">
    <location>
        <begin position="1462"/>
        <end position="1493"/>
    </location>
</feature>
<feature type="compositionally biased region" description="Low complexity" evidence="4">
    <location>
        <begin position="923"/>
        <end position="944"/>
    </location>
</feature>
<feature type="region of interest" description="Disordered" evidence="4">
    <location>
        <begin position="846"/>
        <end position="907"/>
    </location>
</feature>
<sequence length="1493" mass="163442">MAVPGSPGAGAASPPAALQAGSGGCGEEFGESDHGGPRGLPEGPRNSERRRFRSCRPRESEGPRALCSHLHRLCREWLRPERSGKAEVVDRVVLEQLLALLPPELAGWLQECGAESCAQAVALAEGFLLGPTSTQELGKERQRIPEERNPSCPEAGVKSALFISALFNHHSTHHSQPLIAVFRTRMSRHSGPNVLSSELGLPFSVQMERGMRRGPVPALLKQRTGKTKRETEWPWGLRVWELDQQRPPWPFSSEAERRTFCSCRLLGAPGLCSRLHQLCREWLWPERSGKAEIVDRVVLEQLLALLPPELAGWLRECGAESCAQAVALAEGFLLGPTSTQELGKGWQVAPKLDKIPGQPATGRERLPHRGCSAFLAASWLGLSRVKSCRALPAAGRRAGPGWAVGKEARCDLHNPSPSAEECPHPGGWGAGRGKPLPMPGKQHFLSCSGHGNMGRGPRKAKRGGGGRKQQKARRLPQRHPHTPMLRSASIVPSVLAPLNLHSPASTPLPSVLPAQTLADLLASAWNRACAEGFSQPWVASEDRKAERSARRFGGSYLQLQFYASEALRERSSAPSREREGGLRGNLSHLDFAEAMDAPGSPWAGAAAAPVALQTGGDDDPNGLPEGPQSSEAARRRFRSCRPREDEEPRALCNRLHRLCLGWLRPERNGKAEILDRVVLEQLLALLPPELAGWLRECEADSCAQAVALAEGFLLGPPPSSVPREPPGESWQLQEPFMGEFSTVLQGRGAPSFYSEELPFSNIKLGPPCQDTHPFEEVAVDFTEEEWALLDCGQKALCKEVMLEVSKNVAALGDGDENDNHLRLFKLQMAVSSKSHCFSFTLPKMLHRKHKPQKKQPSLAQRLGGERSARSFGGSDLQAALRLRSSEEAELRPFSGKGRREERVREGGLRGSFSHLDFAEARGRMGSPGSSRAGAAAAPAALQAGGEDDPNGLPEVPHSSEAERRRFRSYRPQEDEGPRALCSRLHRLCRGWLRPERSGKAEMLDRVVLEQLLALLPPELAGWLRECGAESCAQAVALAEGFLLGPPPSCNPREPPGESRQLQQPFMGEISTVLQGRGDSFFYSEELPFNNIKLGPPCQLQEPFMGEISTVLQGRGAPSFYSEELPFSNIKLGPPCQDTHPFEEVAVDFTEEEWALLDCGQKTLYSEVMLEVSKNMAALGDGDGLENENDNQLRLFKLQMAEAALSDRDSVGIGERGNLRRERLAAARLRLRRSEAAEPQKPGEGRGEGEERAGECRRDEGRLRGSFPAGNGLPEGLRSSEAERRCFRSCRPREDEGPRALCSRLHRLCREWLRPERGGKAEMLDRVVLEQLLDLLPPDLAGWLRECGAESCAQAVALAEGFLLAPPPSSAPRELPGEGRQLQELIMDDISAELQGRGDRSSPSKEVVFSRIQVGPTCQDSVPFEEVAVDFTEEEKQPSLTQCLGGGRRSLRRERVAAAFLRLRSSEEGEPRPFSPLLKPGKGRDKERGGEGPP</sequence>
<dbReference type="PANTHER" id="PTHR45935">
    <property type="entry name" value="PROTEIN ZBED8-RELATED"/>
    <property type="match status" value="1"/>
</dbReference>
<feature type="domain" description="SCAN box" evidence="5">
    <location>
        <begin position="1283"/>
        <end position="1361"/>
    </location>
</feature>
<evidence type="ECO:0000313" key="8">
    <source>
        <dbReference type="Proteomes" id="UP001474421"/>
    </source>
</evidence>
<reference evidence="7 8" key="1">
    <citation type="journal article" date="2024" name="Proc. Natl. Acad. Sci. U.S.A.">
        <title>The genetic regulatory architecture and epigenomic basis for age-related changes in rattlesnake venom.</title>
        <authorList>
            <person name="Hogan M.P."/>
            <person name="Holding M.L."/>
            <person name="Nystrom G.S."/>
            <person name="Colston T.J."/>
            <person name="Bartlett D.A."/>
            <person name="Mason A.J."/>
            <person name="Ellsworth S.A."/>
            <person name="Rautsaw R.M."/>
            <person name="Lawrence K.C."/>
            <person name="Strickland J.L."/>
            <person name="He B."/>
            <person name="Fraser P."/>
            <person name="Margres M.J."/>
            <person name="Gilbert D.M."/>
            <person name="Gibbs H.L."/>
            <person name="Parkinson C.L."/>
            <person name="Rokyta D.R."/>
        </authorList>
    </citation>
    <scope>NUCLEOTIDE SEQUENCE [LARGE SCALE GENOMIC DNA]</scope>
    <source>
        <strain evidence="7">DRR0105</strain>
    </source>
</reference>
<dbReference type="Pfam" id="PF01352">
    <property type="entry name" value="KRAB"/>
    <property type="match status" value="2"/>
</dbReference>
<organism evidence="7 8">
    <name type="scientific">Crotalus adamanteus</name>
    <name type="common">Eastern diamondback rattlesnake</name>
    <dbReference type="NCBI Taxonomy" id="8729"/>
    <lineage>
        <taxon>Eukaryota</taxon>
        <taxon>Metazoa</taxon>
        <taxon>Chordata</taxon>
        <taxon>Craniata</taxon>
        <taxon>Vertebrata</taxon>
        <taxon>Euteleostomi</taxon>
        <taxon>Lepidosauria</taxon>
        <taxon>Squamata</taxon>
        <taxon>Bifurcata</taxon>
        <taxon>Unidentata</taxon>
        <taxon>Episquamata</taxon>
        <taxon>Toxicofera</taxon>
        <taxon>Serpentes</taxon>
        <taxon>Colubroidea</taxon>
        <taxon>Viperidae</taxon>
        <taxon>Crotalinae</taxon>
        <taxon>Crotalus</taxon>
    </lineage>
</organism>
<feature type="region of interest" description="Disordered" evidence="4">
    <location>
        <begin position="1229"/>
        <end position="1277"/>
    </location>
</feature>
<comment type="caution">
    <text evidence="7">The sequence shown here is derived from an EMBL/GenBank/DDBJ whole genome shotgun (WGS) entry which is preliminary data.</text>
</comment>
<gene>
    <name evidence="7" type="ORF">NXF25_004201</name>
</gene>
<dbReference type="Proteomes" id="UP001474421">
    <property type="component" value="Unassembled WGS sequence"/>
</dbReference>
<dbReference type="InterPro" id="IPR038269">
    <property type="entry name" value="SCAN_sf"/>
</dbReference>
<dbReference type="GO" id="GO:0006355">
    <property type="term" value="P:regulation of DNA-templated transcription"/>
    <property type="evidence" value="ECO:0007669"/>
    <property type="project" value="InterPro"/>
</dbReference>
<evidence type="ECO:0000256" key="1">
    <source>
        <dbReference type="ARBA" id="ARBA00023015"/>
    </source>
</evidence>
<dbReference type="InterPro" id="IPR001909">
    <property type="entry name" value="KRAB"/>
</dbReference>
<feature type="compositionally biased region" description="Basic residues" evidence="4">
    <location>
        <begin position="456"/>
        <end position="481"/>
    </location>
</feature>
<dbReference type="InterPro" id="IPR050916">
    <property type="entry name" value="SCAN-C2H2_zinc_finger"/>
</dbReference>
<dbReference type="CDD" id="cd07765">
    <property type="entry name" value="KRAB_A-box"/>
    <property type="match status" value="2"/>
</dbReference>
<keyword evidence="2" id="KW-0804">Transcription</keyword>
<feature type="domain" description="SCAN box" evidence="5">
    <location>
        <begin position="963"/>
        <end position="1041"/>
    </location>
</feature>
<dbReference type="SMART" id="SM00431">
    <property type="entry name" value="SCAN"/>
    <property type="match status" value="5"/>
</dbReference>
<feature type="region of interest" description="Disordered" evidence="4">
    <location>
        <begin position="415"/>
        <end position="484"/>
    </location>
</feature>
<dbReference type="Pfam" id="PF02023">
    <property type="entry name" value="SCAN"/>
    <property type="match status" value="5"/>
</dbReference>
<evidence type="ECO:0000313" key="7">
    <source>
        <dbReference type="EMBL" id="KAK9405427.1"/>
    </source>
</evidence>
<feature type="region of interest" description="Disordered" evidence="4">
    <location>
        <begin position="920"/>
        <end position="974"/>
    </location>
</feature>
<evidence type="ECO:0000256" key="3">
    <source>
        <dbReference type="ARBA" id="ARBA00023242"/>
    </source>
</evidence>
<dbReference type="SUPFAM" id="SSF109640">
    <property type="entry name" value="KRAB domain (Kruppel-associated box)"/>
    <property type="match status" value="2"/>
</dbReference>
<dbReference type="Gene3D" id="6.10.140.140">
    <property type="match status" value="2"/>
</dbReference>
<feature type="region of interest" description="Disordered" evidence="4">
    <location>
        <begin position="611"/>
        <end position="640"/>
    </location>
</feature>
<keyword evidence="1" id="KW-0805">Transcription regulation</keyword>
<evidence type="ECO:0000259" key="6">
    <source>
        <dbReference type="PROSITE" id="PS50805"/>
    </source>
</evidence>
<feature type="domain" description="KRAB" evidence="6">
    <location>
        <begin position="1139"/>
        <end position="1215"/>
    </location>
</feature>
<dbReference type="PANTHER" id="PTHR45935:SF15">
    <property type="entry name" value="SCAN BOX DOMAIN-CONTAINING PROTEIN"/>
    <property type="match status" value="1"/>
</dbReference>
<feature type="domain" description="SCAN box" evidence="5">
    <location>
        <begin position="634"/>
        <end position="712"/>
    </location>
</feature>
<name>A0AAW1BTR6_CROAD</name>
<dbReference type="InterPro" id="IPR003309">
    <property type="entry name" value="SCAN_dom"/>
</dbReference>
<feature type="compositionally biased region" description="Low complexity" evidence="4">
    <location>
        <begin position="1"/>
        <end position="20"/>
    </location>
</feature>
<feature type="domain" description="SCAN box" evidence="5">
    <location>
        <begin position="49"/>
        <end position="127"/>
    </location>
</feature>
<dbReference type="Gene3D" id="1.10.4020.10">
    <property type="entry name" value="DNA breaking-rejoining enzymes"/>
    <property type="match status" value="5"/>
</dbReference>
<proteinExistence type="predicted"/>
<dbReference type="PROSITE" id="PS50805">
    <property type="entry name" value="KRAB"/>
    <property type="match status" value="2"/>
</dbReference>
<protein>
    <submittedName>
        <fullName evidence="7">Zinc finger protein</fullName>
    </submittedName>
</protein>
<dbReference type="InterPro" id="IPR036051">
    <property type="entry name" value="KRAB_dom_sf"/>
</dbReference>
<accession>A0AAW1BTR6</accession>
<dbReference type="PROSITE" id="PS50804">
    <property type="entry name" value="SCAN_BOX"/>
    <property type="match status" value="5"/>
</dbReference>
<evidence type="ECO:0000256" key="4">
    <source>
        <dbReference type="SAM" id="MobiDB-lite"/>
    </source>
</evidence>
<feature type="compositionally biased region" description="Basic and acidic residues" evidence="4">
    <location>
        <begin position="1231"/>
        <end position="1262"/>
    </location>
</feature>
<evidence type="ECO:0000259" key="5">
    <source>
        <dbReference type="PROSITE" id="PS50804"/>
    </source>
</evidence>
<evidence type="ECO:0000256" key="2">
    <source>
        <dbReference type="ARBA" id="ARBA00023163"/>
    </source>
</evidence>
<keyword evidence="3" id="KW-0539">Nucleus</keyword>
<feature type="region of interest" description="Disordered" evidence="4">
    <location>
        <begin position="1"/>
        <end position="62"/>
    </location>
</feature>
<keyword evidence="8" id="KW-1185">Reference proteome</keyword>
<feature type="compositionally biased region" description="Basic and acidic residues" evidence="4">
    <location>
        <begin position="1481"/>
        <end position="1493"/>
    </location>
</feature>
<feature type="domain" description="KRAB" evidence="6">
    <location>
        <begin position="772"/>
        <end position="851"/>
    </location>
</feature>
<dbReference type="SMART" id="SM00349">
    <property type="entry name" value="KRAB"/>
    <property type="match status" value="2"/>
</dbReference>
<feature type="domain" description="SCAN box" evidence="5">
    <location>
        <begin position="258"/>
        <end position="332"/>
    </location>
</feature>
<feature type="compositionally biased region" description="Basic and acidic residues" evidence="4">
    <location>
        <begin position="897"/>
        <end position="907"/>
    </location>
</feature>
<dbReference type="EMBL" id="JAOTOJ010000002">
    <property type="protein sequence ID" value="KAK9405427.1"/>
    <property type="molecule type" value="Genomic_DNA"/>
</dbReference>